<feature type="transmembrane region" description="Helical" evidence="9">
    <location>
        <begin position="12"/>
        <end position="30"/>
    </location>
</feature>
<evidence type="ECO:0000256" key="4">
    <source>
        <dbReference type="ARBA" id="ARBA00022519"/>
    </source>
</evidence>
<feature type="transmembrane region" description="Helical" evidence="9">
    <location>
        <begin position="88"/>
        <end position="111"/>
    </location>
</feature>
<keyword evidence="7 9" id="KW-0472">Membrane</keyword>
<keyword evidence="4" id="KW-0997">Cell inner membrane</keyword>
<evidence type="ECO:0000256" key="9">
    <source>
        <dbReference type="SAM" id="Phobius"/>
    </source>
</evidence>
<feature type="transmembrane region" description="Helical" evidence="9">
    <location>
        <begin position="51"/>
        <end position="76"/>
    </location>
</feature>
<evidence type="ECO:0000256" key="8">
    <source>
        <dbReference type="ARBA" id="ARBA00035655"/>
    </source>
</evidence>
<keyword evidence="3" id="KW-1003">Cell membrane</keyword>
<evidence type="ECO:0000313" key="11">
    <source>
        <dbReference type="Proteomes" id="UP001595443"/>
    </source>
</evidence>
<comment type="caution">
    <text evidence="10">The sequence shown here is derived from an EMBL/GenBank/DDBJ whole genome shotgun (WGS) entry which is preliminary data.</text>
</comment>
<keyword evidence="5 9" id="KW-0812">Transmembrane</keyword>
<dbReference type="RefSeq" id="WP_377832864.1">
    <property type="nucleotide sequence ID" value="NZ_JBHRSK010000004.1"/>
</dbReference>
<evidence type="ECO:0000256" key="7">
    <source>
        <dbReference type="ARBA" id="ARBA00023136"/>
    </source>
</evidence>
<feature type="transmembrane region" description="Helical" evidence="9">
    <location>
        <begin position="317"/>
        <end position="335"/>
    </location>
</feature>
<keyword evidence="2" id="KW-0813">Transport</keyword>
<dbReference type="Proteomes" id="UP001595443">
    <property type="component" value="Unassembled WGS sequence"/>
</dbReference>
<comment type="similarity">
    <text evidence="8">Belongs to the TsuA/YedE (TC 9.B.102) family.</text>
</comment>
<evidence type="ECO:0000256" key="3">
    <source>
        <dbReference type="ARBA" id="ARBA00022475"/>
    </source>
</evidence>
<feature type="transmembrane region" description="Helical" evidence="9">
    <location>
        <begin position="123"/>
        <end position="144"/>
    </location>
</feature>
<proteinExistence type="inferred from homology"/>
<feature type="transmembrane region" description="Helical" evidence="9">
    <location>
        <begin position="238"/>
        <end position="267"/>
    </location>
</feature>
<dbReference type="EMBL" id="JBHRSK010000004">
    <property type="protein sequence ID" value="MFC2968191.1"/>
    <property type="molecule type" value="Genomic_DNA"/>
</dbReference>
<dbReference type="PANTHER" id="PTHR30574:SF1">
    <property type="entry name" value="SULPHUR TRANSPORT DOMAIN-CONTAINING PROTEIN"/>
    <property type="match status" value="1"/>
</dbReference>
<organism evidence="10 11">
    <name type="scientific">Acidimangrovimonas pyrenivorans</name>
    <dbReference type="NCBI Taxonomy" id="2030798"/>
    <lineage>
        <taxon>Bacteria</taxon>
        <taxon>Pseudomonadati</taxon>
        <taxon>Pseudomonadota</taxon>
        <taxon>Alphaproteobacteria</taxon>
        <taxon>Rhodobacterales</taxon>
        <taxon>Paracoccaceae</taxon>
        <taxon>Acidimangrovimonas</taxon>
    </lineage>
</organism>
<gene>
    <name evidence="10" type="ORF">ACFOES_08800</name>
</gene>
<protein>
    <submittedName>
        <fullName evidence="10">YeeE/YedE family protein</fullName>
    </submittedName>
</protein>
<evidence type="ECO:0000313" key="10">
    <source>
        <dbReference type="EMBL" id="MFC2968191.1"/>
    </source>
</evidence>
<dbReference type="Pfam" id="PF04143">
    <property type="entry name" value="Sulf_transp"/>
    <property type="match status" value="1"/>
</dbReference>
<keyword evidence="11" id="KW-1185">Reference proteome</keyword>
<feature type="transmembrane region" description="Helical" evidence="9">
    <location>
        <begin position="164"/>
        <end position="187"/>
    </location>
</feature>
<feature type="transmembrane region" description="Helical" evidence="9">
    <location>
        <begin position="288"/>
        <end position="311"/>
    </location>
</feature>
<keyword evidence="6 9" id="KW-1133">Transmembrane helix</keyword>
<accession>A0ABV7AFN8</accession>
<evidence type="ECO:0000256" key="1">
    <source>
        <dbReference type="ARBA" id="ARBA00004429"/>
    </source>
</evidence>
<evidence type="ECO:0000256" key="5">
    <source>
        <dbReference type="ARBA" id="ARBA00022692"/>
    </source>
</evidence>
<evidence type="ECO:0000256" key="2">
    <source>
        <dbReference type="ARBA" id="ARBA00022448"/>
    </source>
</evidence>
<evidence type="ECO:0000256" key="6">
    <source>
        <dbReference type="ARBA" id="ARBA00022989"/>
    </source>
</evidence>
<reference evidence="11" key="1">
    <citation type="journal article" date="2019" name="Int. J. Syst. Evol. Microbiol.">
        <title>The Global Catalogue of Microorganisms (GCM) 10K type strain sequencing project: providing services to taxonomists for standard genome sequencing and annotation.</title>
        <authorList>
            <consortium name="The Broad Institute Genomics Platform"/>
            <consortium name="The Broad Institute Genome Sequencing Center for Infectious Disease"/>
            <person name="Wu L."/>
            <person name="Ma J."/>
        </authorList>
    </citation>
    <scope>NUCLEOTIDE SEQUENCE [LARGE SCALE GENOMIC DNA]</scope>
    <source>
        <strain evidence="11">KCTC 62192</strain>
    </source>
</reference>
<comment type="subcellular location">
    <subcellularLocation>
        <location evidence="1">Cell inner membrane</location>
        <topology evidence="1">Multi-pass membrane protein</topology>
    </subcellularLocation>
</comment>
<feature type="transmembrane region" description="Helical" evidence="9">
    <location>
        <begin position="194"/>
        <end position="218"/>
    </location>
</feature>
<dbReference type="PANTHER" id="PTHR30574">
    <property type="entry name" value="INNER MEMBRANE PROTEIN YEDE"/>
    <property type="match status" value="1"/>
</dbReference>
<dbReference type="InterPro" id="IPR007272">
    <property type="entry name" value="Sulf_transp_TsuA/YedE"/>
</dbReference>
<sequence length="352" mass="34709">MFESLGFQALTPVQASAILGLLIGLAYGALAERSRFCLRRGLVGPAGERRAALGVWALALAVALIGTQAAVGAGLISFSDHRFLAADLPLAAVLGGGLLFGAGMVLSRGCASRLTVLAGTGNLRAATVILVFAVIAHATLKGVLAPLRVVLGGLTVPLGDNTSLAALPGGALPWTGFLAFALLVVALRSGARPGTLAMGAAIGLLVPLAWVGTGFLLYDDFDPIALESLSFTAPSADALFWTIAATSIPAGFGTGLIGGVLLGALGASLTARSFRWQSFASPRDTGRYLAGAALMGVGGVLAGGCTIGAGLAGVPTLGLSALLALAAIAAGAKATDRLLSASPSGSAAAQAT</sequence>
<name>A0ABV7AFN8_9RHOB</name>